<dbReference type="SUPFAM" id="SSF52540">
    <property type="entry name" value="P-loop containing nucleoside triphosphate hydrolases"/>
    <property type="match status" value="1"/>
</dbReference>
<evidence type="ECO:0000256" key="1">
    <source>
        <dbReference type="ARBA" id="ARBA00022741"/>
    </source>
</evidence>
<evidence type="ECO:0000259" key="7">
    <source>
        <dbReference type="PROSITE" id="PS51194"/>
    </source>
</evidence>
<dbReference type="GO" id="GO:0003676">
    <property type="term" value="F:nucleic acid binding"/>
    <property type="evidence" value="ECO:0007669"/>
    <property type="project" value="InterPro"/>
</dbReference>
<evidence type="ECO:0000256" key="4">
    <source>
        <dbReference type="ARBA" id="ARBA00022840"/>
    </source>
</evidence>
<keyword evidence="3 8" id="KW-0347">Helicase</keyword>
<evidence type="ECO:0000256" key="2">
    <source>
        <dbReference type="ARBA" id="ARBA00022801"/>
    </source>
</evidence>
<dbReference type="CDD" id="cd18791">
    <property type="entry name" value="SF2_C_RHA"/>
    <property type="match status" value="1"/>
</dbReference>
<dbReference type="RefSeq" id="WP_071472625.1">
    <property type="nucleotide sequence ID" value="NZ_MDKE01000020.1"/>
</dbReference>
<dbReference type="InterPro" id="IPR001650">
    <property type="entry name" value="Helicase_C-like"/>
</dbReference>
<feature type="region of interest" description="Disordered" evidence="5">
    <location>
        <begin position="789"/>
        <end position="810"/>
    </location>
</feature>
<dbReference type="OrthoDB" id="9805617at2"/>
<dbReference type="STRING" id="1414654.BFR47_14175"/>
<dbReference type="PROSITE" id="PS51192">
    <property type="entry name" value="HELICASE_ATP_BIND_1"/>
    <property type="match status" value="1"/>
</dbReference>
<feature type="domain" description="Helicase ATP-binding" evidence="6">
    <location>
        <begin position="13"/>
        <end position="175"/>
    </location>
</feature>
<dbReference type="Proteomes" id="UP000243073">
    <property type="component" value="Unassembled WGS sequence"/>
</dbReference>
<dbReference type="AlphaFoldDB" id="A0A1J4QE19"/>
<keyword evidence="4" id="KW-0067">ATP-binding</keyword>
<dbReference type="NCBIfam" id="TIGR01970">
    <property type="entry name" value="DEAH_box_HrpB"/>
    <property type="match status" value="1"/>
</dbReference>
<evidence type="ECO:0000313" key="9">
    <source>
        <dbReference type="Proteomes" id="UP000243073"/>
    </source>
</evidence>
<dbReference type="EMBL" id="MDKE01000020">
    <property type="protein sequence ID" value="OIN09617.1"/>
    <property type="molecule type" value="Genomic_DNA"/>
</dbReference>
<accession>A0A1J4QE19</accession>
<feature type="domain" description="Helicase C-terminal" evidence="7">
    <location>
        <begin position="201"/>
        <end position="366"/>
    </location>
</feature>
<dbReference type="InterPro" id="IPR010225">
    <property type="entry name" value="HrpB"/>
</dbReference>
<dbReference type="SMART" id="SM00487">
    <property type="entry name" value="DEXDc"/>
    <property type="match status" value="1"/>
</dbReference>
<dbReference type="InterPro" id="IPR011545">
    <property type="entry name" value="DEAD/DEAH_box_helicase_dom"/>
</dbReference>
<dbReference type="InterPro" id="IPR056329">
    <property type="entry name" value="CON_HrpB"/>
</dbReference>
<dbReference type="GO" id="GO:0004386">
    <property type="term" value="F:helicase activity"/>
    <property type="evidence" value="ECO:0007669"/>
    <property type="project" value="UniProtKB-KW"/>
</dbReference>
<evidence type="ECO:0000259" key="6">
    <source>
        <dbReference type="PROSITE" id="PS51192"/>
    </source>
</evidence>
<evidence type="ECO:0000256" key="5">
    <source>
        <dbReference type="SAM" id="MobiDB-lite"/>
    </source>
</evidence>
<gene>
    <name evidence="8" type="ORF">BFR47_14175</name>
</gene>
<evidence type="ECO:0000313" key="8">
    <source>
        <dbReference type="EMBL" id="OIN09617.1"/>
    </source>
</evidence>
<dbReference type="CDD" id="cd17990">
    <property type="entry name" value="DEXHc_HrpB"/>
    <property type="match status" value="1"/>
</dbReference>
<dbReference type="Pfam" id="PF00271">
    <property type="entry name" value="Helicase_C"/>
    <property type="match status" value="1"/>
</dbReference>
<organism evidence="8 9">
    <name type="scientific">Oceanisphaera psychrotolerans</name>
    <dbReference type="NCBI Taxonomy" id="1414654"/>
    <lineage>
        <taxon>Bacteria</taxon>
        <taxon>Pseudomonadati</taxon>
        <taxon>Pseudomonadota</taxon>
        <taxon>Gammaproteobacteria</taxon>
        <taxon>Aeromonadales</taxon>
        <taxon>Aeromonadaceae</taxon>
        <taxon>Oceanisphaera</taxon>
    </lineage>
</organism>
<proteinExistence type="predicted"/>
<protein>
    <submittedName>
        <fullName evidence="8">ATP-dependent helicase HrpB</fullName>
    </submittedName>
</protein>
<dbReference type="PROSITE" id="PS51194">
    <property type="entry name" value="HELICASE_CTER"/>
    <property type="match status" value="1"/>
</dbReference>
<dbReference type="GO" id="GO:0005524">
    <property type="term" value="F:ATP binding"/>
    <property type="evidence" value="ECO:0007669"/>
    <property type="project" value="UniProtKB-KW"/>
</dbReference>
<dbReference type="InterPro" id="IPR013689">
    <property type="entry name" value="RNA_helicase_ATP-dep_HrpB_C"/>
</dbReference>
<dbReference type="SMART" id="SM00490">
    <property type="entry name" value="HELICc"/>
    <property type="match status" value="1"/>
</dbReference>
<dbReference type="GO" id="GO:0016787">
    <property type="term" value="F:hydrolase activity"/>
    <property type="evidence" value="ECO:0007669"/>
    <property type="project" value="UniProtKB-KW"/>
</dbReference>
<dbReference type="Pfam" id="PF24473">
    <property type="entry name" value="CON_HrpB"/>
    <property type="match status" value="1"/>
</dbReference>
<dbReference type="InterPro" id="IPR014001">
    <property type="entry name" value="Helicase_ATP-bd"/>
</dbReference>
<dbReference type="Pfam" id="PF00270">
    <property type="entry name" value="DEAD"/>
    <property type="match status" value="1"/>
</dbReference>
<evidence type="ECO:0000256" key="3">
    <source>
        <dbReference type="ARBA" id="ARBA00022806"/>
    </source>
</evidence>
<dbReference type="Pfam" id="PF08482">
    <property type="entry name" value="HrpB_C"/>
    <property type="match status" value="1"/>
</dbReference>
<keyword evidence="1" id="KW-0547">Nucleotide-binding</keyword>
<dbReference type="InterPro" id="IPR049614">
    <property type="entry name" value="HrpB_DEXH"/>
</dbReference>
<dbReference type="Gene3D" id="3.40.50.300">
    <property type="entry name" value="P-loop containing nucleotide triphosphate hydrolases"/>
    <property type="match status" value="2"/>
</dbReference>
<keyword evidence="9" id="KW-1185">Reference proteome</keyword>
<dbReference type="FunFam" id="3.40.50.300:FF:002125">
    <property type="entry name" value="ATP-dependent helicase HrpB"/>
    <property type="match status" value="1"/>
</dbReference>
<name>A0A1J4QE19_9GAMM</name>
<dbReference type="InterPro" id="IPR027417">
    <property type="entry name" value="P-loop_NTPase"/>
</dbReference>
<dbReference type="PANTHER" id="PTHR43519:SF1">
    <property type="entry name" value="ATP-DEPENDENT RNA HELICASE HRPB"/>
    <property type="match status" value="1"/>
</dbReference>
<keyword evidence="2" id="KW-0378">Hydrolase</keyword>
<reference evidence="8 9" key="1">
    <citation type="submission" date="2016-07" db="EMBL/GenBank/DDBJ databases">
        <title>Draft Genome Sequence of Oceanisphaera psychrotolerans, isolated from coastal sediment samples.</title>
        <authorList>
            <person name="Zhuo S."/>
            <person name="Ruan Z."/>
        </authorList>
    </citation>
    <scope>NUCLEOTIDE SEQUENCE [LARGE SCALE GENOMIC DNA]</scope>
    <source>
        <strain evidence="8 9">LAM-WHM-ZC</strain>
    </source>
</reference>
<dbReference type="PANTHER" id="PTHR43519">
    <property type="entry name" value="ATP-DEPENDENT RNA HELICASE HRPB"/>
    <property type="match status" value="1"/>
</dbReference>
<comment type="caution">
    <text evidence="8">The sequence shown here is derived from an EMBL/GenBank/DDBJ whole genome shotgun (WGS) entry which is preliminary data.</text>
</comment>
<sequence length="810" mass="89905">MNQLPIVEALPRLQQALTASQIIIEAPPGAGKSTWLPLWLLDQAEIRGRIIMLEPRRLAARTIAQYLATQLGETPGGRIGYRMRGESRVGKDTRLEVVTEGVLTRMLQADPELDGVGLLIFDEFHERSLQADLALAFALECQALREDLKIMVMSATLEGLALDSLLPEAVVVQSAGRSFPVTLEYQPRNQHSRLDEAMGRAILAALERFDGSVLAFLPGEREIRGTQDWLNGKTGAEVEIRPLYGRLALTEQQAAIAPAGLGRRKVVLATNVAETSLTIDGISIVVDSGLERLAQFEPQSGITRLHSRQIGQASATQRAGRAGRLQPGACLRLWGQEQQERLAARRPAEIEQSDLASFVLECAAWGADPEQLPLLTPPPATLLAAARGQLAILGLLNGAQLTPLGRRVWQLGSEPWLGQLLLTAQDWQRKGHGGALADAVYLVALLEEGRWDNGPLSGQLLARQGRLKPAAQRWFKRLKQSESVPSGHYLGPLLANARPEWVALLRQQGRYGLAGGLSADLPQGSPLLGKPMLAMAALGRGERGVFIQAAEPVTVEQLQQFVPERFGEREHLEWDSDANRVRAERQWCFGNLVLQRSPLNKVSPEQRARCLLEELVRRGWSALPLDDRARQYWFRLKLAGQKLADCGFEPCDEADWLAEAEHWLLPYLTGLGRWEELSRLDWKGIFRSRLDWSQQQLLDTLLPGAIELATGTRAGIRYREGEDPVLPVRLQEMFGQSGTPELARGRVTLVLELLSPARRPLQITRDLAAFWAGSYLDVKKEMKGRYPKHVWPDDPANTAPTRHTKRHIKH</sequence>
<dbReference type="PIRSF" id="PIRSF005496">
    <property type="entry name" value="ATP_hel_hrpB"/>
    <property type="match status" value="1"/>
</dbReference>